<dbReference type="PROSITE" id="PS50041">
    <property type="entry name" value="C_TYPE_LECTIN_2"/>
    <property type="match status" value="1"/>
</dbReference>
<evidence type="ECO:0000313" key="4">
    <source>
        <dbReference type="RefSeq" id="XP_019616850.1"/>
    </source>
</evidence>
<feature type="coiled-coil region" evidence="1">
    <location>
        <begin position="72"/>
        <end position="121"/>
    </location>
</feature>
<dbReference type="KEGG" id="bbel:109464344"/>
<dbReference type="InterPro" id="IPR016186">
    <property type="entry name" value="C-type_lectin-like/link_sf"/>
</dbReference>
<accession>A0A6P4XJX2</accession>
<feature type="domain" description="C-type lectin" evidence="2">
    <location>
        <begin position="146"/>
        <end position="266"/>
    </location>
</feature>
<protein>
    <submittedName>
        <fullName evidence="4">C-type lectin domain family 3 member A homolog</fullName>
    </submittedName>
</protein>
<dbReference type="RefSeq" id="XP_019616850.1">
    <property type="nucleotide sequence ID" value="XM_019761291.1"/>
</dbReference>
<sequence length="273" mass="30998">MAASGQIVNINLNIGDNTGGSGTADKSQYSSTLAETLLSCCKQGGLFQDTSQLERQLLDMTDTGQNMVITLLLDQTKKMQEQMEERDKKMREQMEERDKIQEQMEERDKAMQQQIKNLKLDLCLTKKTCCNKTEARPCGYEQFSERPDKFYKISTDAKHYTDARSDCQAAGGHLAMPKDKATNDFLAKLAKARFRDDMWIGLTDEVTEGTWVWGDGKILGTGWTNWVQGYPTHNDHLRNYAALSVGASNYEWYDLFNNSEEYYICEVKATAAP</sequence>
<dbReference type="OrthoDB" id="10255512at2759"/>
<keyword evidence="1" id="KW-0175">Coiled coil</keyword>
<dbReference type="Pfam" id="PF00059">
    <property type="entry name" value="Lectin_C"/>
    <property type="match status" value="1"/>
</dbReference>
<dbReference type="PANTHER" id="PTHR22801">
    <property type="entry name" value="LITHOSTATHINE"/>
    <property type="match status" value="1"/>
</dbReference>
<dbReference type="CDD" id="cd00037">
    <property type="entry name" value="CLECT"/>
    <property type="match status" value="1"/>
</dbReference>
<name>A0A6P4XJX2_BRABE</name>
<dbReference type="SUPFAM" id="SSF56436">
    <property type="entry name" value="C-type lectin-like"/>
    <property type="match status" value="1"/>
</dbReference>
<gene>
    <name evidence="4" type="primary">LOC109464344</name>
</gene>
<dbReference type="InterPro" id="IPR001304">
    <property type="entry name" value="C-type_lectin-like"/>
</dbReference>
<keyword evidence="3" id="KW-1185">Reference proteome</keyword>
<reference evidence="4" key="1">
    <citation type="submission" date="2025-08" db="UniProtKB">
        <authorList>
            <consortium name="RefSeq"/>
        </authorList>
    </citation>
    <scope>IDENTIFICATION</scope>
    <source>
        <tissue evidence="4">Gonad</tissue>
    </source>
</reference>
<proteinExistence type="predicted"/>
<dbReference type="Gene3D" id="3.10.100.10">
    <property type="entry name" value="Mannose-Binding Protein A, subunit A"/>
    <property type="match status" value="1"/>
</dbReference>
<dbReference type="Proteomes" id="UP000515135">
    <property type="component" value="Unplaced"/>
</dbReference>
<evidence type="ECO:0000256" key="1">
    <source>
        <dbReference type="SAM" id="Coils"/>
    </source>
</evidence>
<dbReference type="PANTHER" id="PTHR22801:SF63">
    <property type="entry name" value="C-TYPE LECTIN DOMAIN-CONTAINING PROTEIN"/>
    <property type="match status" value="1"/>
</dbReference>
<evidence type="ECO:0000313" key="3">
    <source>
        <dbReference type="Proteomes" id="UP000515135"/>
    </source>
</evidence>
<dbReference type="SMART" id="SM00034">
    <property type="entry name" value="CLECT"/>
    <property type="match status" value="1"/>
</dbReference>
<organism evidence="3 4">
    <name type="scientific">Branchiostoma belcheri</name>
    <name type="common">Amphioxus</name>
    <dbReference type="NCBI Taxonomy" id="7741"/>
    <lineage>
        <taxon>Eukaryota</taxon>
        <taxon>Metazoa</taxon>
        <taxon>Chordata</taxon>
        <taxon>Cephalochordata</taxon>
        <taxon>Leptocardii</taxon>
        <taxon>Amphioxiformes</taxon>
        <taxon>Branchiostomatidae</taxon>
        <taxon>Branchiostoma</taxon>
    </lineage>
</organism>
<dbReference type="GeneID" id="109464344"/>
<dbReference type="AlphaFoldDB" id="A0A6P4XJX2"/>
<evidence type="ECO:0000259" key="2">
    <source>
        <dbReference type="PROSITE" id="PS50041"/>
    </source>
</evidence>
<dbReference type="InterPro" id="IPR050801">
    <property type="entry name" value="Ca-Dep_Lectins_ImmuneDev"/>
</dbReference>
<dbReference type="InterPro" id="IPR016187">
    <property type="entry name" value="CTDL_fold"/>
</dbReference>